<feature type="transmembrane region" description="Helical" evidence="6">
    <location>
        <begin position="20"/>
        <end position="49"/>
    </location>
</feature>
<dbReference type="PANTHER" id="PTHR30213">
    <property type="entry name" value="INNER MEMBRANE PROTEIN YHJD"/>
    <property type="match status" value="1"/>
</dbReference>
<evidence type="ECO:0000256" key="4">
    <source>
        <dbReference type="ARBA" id="ARBA00022989"/>
    </source>
</evidence>
<accession>A0A1N7K8P9</accession>
<evidence type="ECO:0000256" key="3">
    <source>
        <dbReference type="ARBA" id="ARBA00022692"/>
    </source>
</evidence>
<dbReference type="NCBIfam" id="TIGR00765">
    <property type="entry name" value="yihY_not_rbn"/>
    <property type="match status" value="1"/>
</dbReference>
<feature type="transmembrane region" description="Helical" evidence="6">
    <location>
        <begin position="205"/>
        <end position="227"/>
    </location>
</feature>
<dbReference type="RefSeq" id="WP_076363496.1">
    <property type="nucleotide sequence ID" value="NZ_FTOM01000001.1"/>
</dbReference>
<dbReference type="InterPro" id="IPR017039">
    <property type="entry name" value="Virul_fac_BrkB"/>
</dbReference>
<evidence type="ECO:0000256" key="5">
    <source>
        <dbReference type="ARBA" id="ARBA00023136"/>
    </source>
</evidence>
<name>A0A1N7K8P9_9RHOB</name>
<protein>
    <submittedName>
        <fullName evidence="7">Membrane protein</fullName>
    </submittedName>
</protein>
<sequence>MIRAWHFTRGLADRMGAAHLGLIAAGVAFYAMLGIFPGLAAVIAIWGLVADPHVIASYLDVAREFIPPEAFAILTAQIDTLLEAPRQGLGWATAVSVAIALYSARAGVAGLVEGIDILHDTRPRHGIAAFILGQVLTLALVGVMLVALAVVVVVPLVLAFLPMAGVQALMLKALPWVAMLALMLTALGILYRYGPNTPDRTERWFSTGAVVACLGWAGASLAFSYYLGNFGAYNRIYGSLGAVIALLMWLYLSVWVVLAGAAVNAQIAARARAPDRDQPPAPPQPRAGITP</sequence>
<organism evidence="7 8">
    <name type="scientific">Phaeovulum vinaykumarii</name>
    <dbReference type="NCBI Taxonomy" id="407234"/>
    <lineage>
        <taxon>Bacteria</taxon>
        <taxon>Pseudomonadati</taxon>
        <taxon>Pseudomonadota</taxon>
        <taxon>Alphaproteobacteria</taxon>
        <taxon>Rhodobacterales</taxon>
        <taxon>Paracoccaceae</taxon>
        <taxon>Phaeovulum</taxon>
    </lineage>
</organism>
<keyword evidence="2" id="KW-1003">Cell membrane</keyword>
<evidence type="ECO:0000256" key="6">
    <source>
        <dbReference type="SAM" id="Phobius"/>
    </source>
</evidence>
<reference evidence="8" key="1">
    <citation type="submission" date="2017-01" db="EMBL/GenBank/DDBJ databases">
        <authorList>
            <person name="Varghese N."/>
            <person name="Submissions S."/>
        </authorList>
    </citation>
    <scope>NUCLEOTIDE SEQUENCE [LARGE SCALE GENOMIC DNA]</scope>
    <source>
        <strain evidence="8">DSM 18714</strain>
    </source>
</reference>
<feature type="transmembrane region" description="Helical" evidence="6">
    <location>
        <begin position="129"/>
        <end position="161"/>
    </location>
</feature>
<keyword evidence="4 6" id="KW-1133">Transmembrane helix</keyword>
<dbReference type="PIRSF" id="PIRSF035875">
    <property type="entry name" value="RNase_BN"/>
    <property type="match status" value="1"/>
</dbReference>
<keyword evidence="3 6" id="KW-0812">Transmembrane</keyword>
<evidence type="ECO:0000256" key="2">
    <source>
        <dbReference type="ARBA" id="ARBA00022475"/>
    </source>
</evidence>
<gene>
    <name evidence="7" type="ORF">SAMN05421795_101713</name>
</gene>
<evidence type="ECO:0000313" key="7">
    <source>
        <dbReference type="EMBL" id="SIS57966.1"/>
    </source>
</evidence>
<feature type="transmembrane region" description="Helical" evidence="6">
    <location>
        <begin position="239"/>
        <end position="263"/>
    </location>
</feature>
<dbReference type="GO" id="GO:0005886">
    <property type="term" value="C:plasma membrane"/>
    <property type="evidence" value="ECO:0007669"/>
    <property type="project" value="UniProtKB-SubCell"/>
</dbReference>
<keyword evidence="5 6" id="KW-0472">Membrane</keyword>
<dbReference type="AlphaFoldDB" id="A0A1N7K8P9"/>
<dbReference type="Pfam" id="PF03631">
    <property type="entry name" value="Virul_fac_BrkB"/>
    <property type="match status" value="1"/>
</dbReference>
<evidence type="ECO:0000313" key="8">
    <source>
        <dbReference type="Proteomes" id="UP000186098"/>
    </source>
</evidence>
<dbReference type="Proteomes" id="UP000186098">
    <property type="component" value="Unassembled WGS sequence"/>
</dbReference>
<evidence type="ECO:0000256" key="1">
    <source>
        <dbReference type="ARBA" id="ARBA00004651"/>
    </source>
</evidence>
<comment type="subcellular location">
    <subcellularLocation>
        <location evidence="1">Cell membrane</location>
        <topology evidence="1">Multi-pass membrane protein</topology>
    </subcellularLocation>
</comment>
<dbReference type="STRING" id="407234.SAMN05421795_101713"/>
<feature type="transmembrane region" description="Helical" evidence="6">
    <location>
        <begin position="89"/>
        <end position="108"/>
    </location>
</feature>
<dbReference type="EMBL" id="FTOM01000001">
    <property type="protein sequence ID" value="SIS57966.1"/>
    <property type="molecule type" value="Genomic_DNA"/>
</dbReference>
<keyword evidence="8" id="KW-1185">Reference proteome</keyword>
<proteinExistence type="predicted"/>
<feature type="transmembrane region" description="Helical" evidence="6">
    <location>
        <begin position="173"/>
        <end position="193"/>
    </location>
</feature>
<dbReference type="PANTHER" id="PTHR30213:SF0">
    <property type="entry name" value="UPF0761 MEMBRANE PROTEIN YIHY"/>
    <property type="match status" value="1"/>
</dbReference>